<proteinExistence type="inferred from homology"/>
<gene>
    <name evidence="3" type="ORF">SAMN02745219_00781</name>
</gene>
<accession>A0A1M6CWN0</accession>
<evidence type="ECO:0000313" key="3">
    <source>
        <dbReference type="EMBL" id="SHI65251.1"/>
    </source>
</evidence>
<dbReference type="CDD" id="cd07012">
    <property type="entry name" value="PBP2_Bug_TTT"/>
    <property type="match status" value="1"/>
</dbReference>
<dbReference type="AlphaFoldDB" id="A0A1M6CWN0"/>
<feature type="signal peptide" evidence="2">
    <location>
        <begin position="1"/>
        <end position="32"/>
    </location>
</feature>
<dbReference type="Gene3D" id="3.40.190.150">
    <property type="entry name" value="Bordetella uptake gene, domain 1"/>
    <property type="match status" value="1"/>
</dbReference>
<protein>
    <submittedName>
        <fullName evidence="3">Tripartite-type tricarboxylate transporter, receptor component TctC</fullName>
    </submittedName>
</protein>
<feature type="chain" id="PRO_5013314024" evidence="2">
    <location>
        <begin position="33"/>
        <end position="332"/>
    </location>
</feature>
<evidence type="ECO:0000313" key="4">
    <source>
        <dbReference type="Proteomes" id="UP000184529"/>
    </source>
</evidence>
<dbReference type="Pfam" id="PF03401">
    <property type="entry name" value="TctC"/>
    <property type="match status" value="1"/>
</dbReference>
<dbReference type="PANTHER" id="PTHR42928">
    <property type="entry name" value="TRICARBOXYLATE-BINDING PROTEIN"/>
    <property type="match status" value="1"/>
</dbReference>
<keyword evidence="3" id="KW-0675">Receptor</keyword>
<dbReference type="InterPro" id="IPR005064">
    <property type="entry name" value="BUG"/>
</dbReference>
<reference evidence="4" key="1">
    <citation type="submission" date="2016-11" db="EMBL/GenBank/DDBJ databases">
        <authorList>
            <person name="Varghese N."/>
            <person name="Submissions S."/>
        </authorList>
    </citation>
    <scope>NUCLEOTIDE SEQUENCE [LARGE SCALE GENOMIC DNA]</scope>
    <source>
        <strain evidence="4">DSM 16057</strain>
    </source>
</reference>
<dbReference type="InterPro" id="IPR042100">
    <property type="entry name" value="Bug_dom1"/>
</dbReference>
<dbReference type="Gene3D" id="3.40.190.10">
    <property type="entry name" value="Periplasmic binding protein-like II"/>
    <property type="match status" value="1"/>
</dbReference>
<evidence type="ECO:0000256" key="2">
    <source>
        <dbReference type="SAM" id="SignalP"/>
    </source>
</evidence>
<dbReference type="PANTHER" id="PTHR42928:SF5">
    <property type="entry name" value="BLR1237 PROTEIN"/>
    <property type="match status" value="1"/>
</dbReference>
<name>A0A1M6CWN0_9FIRM</name>
<organism evidence="3 4">
    <name type="scientific">Desulfofundulus thermosubterraneus DSM 16057</name>
    <dbReference type="NCBI Taxonomy" id="1121432"/>
    <lineage>
        <taxon>Bacteria</taxon>
        <taxon>Bacillati</taxon>
        <taxon>Bacillota</taxon>
        <taxon>Clostridia</taxon>
        <taxon>Eubacteriales</taxon>
        <taxon>Peptococcaceae</taxon>
        <taxon>Desulfofundulus</taxon>
    </lineage>
</organism>
<dbReference type="EMBL" id="FQZM01000008">
    <property type="protein sequence ID" value="SHI65251.1"/>
    <property type="molecule type" value="Genomic_DNA"/>
</dbReference>
<dbReference type="Proteomes" id="UP000184529">
    <property type="component" value="Unassembled WGS sequence"/>
</dbReference>
<comment type="similarity">
    <text evidence="1">Belongs to the UPF0065 (bug) family.</text>
</comment>
<dbReference type="SUPFAM" id="SSF53850">
    <property type="entry name" value="Periplasmic binding protein-like II"/>
    <property type="match status" value="1"/>
</dbReference>
<dbReference type="PROSITE" id="PS51257">
    <property type="entry name" value="PROKAR_LIPOPROTEIN"/>
    <property type="match status" value="1"/>
</dbReference>
<keyword evidence="2" id="KW-0732">Signal</keyword>
<evidence type="ECO:0000256" key="1">
    <source>
        <dbReference type="ARBA" id="ARBA00006987"/>
    </source>
</evidence>
<dbReference type="PIRSF" id="PIRSF017082">
    <property type="entry name" value="YflP"/>
    <property type="match status" value="1"/>
</dbReference>
<keyword evidence="4" id="KW-1185">Reference proteome</keyword>
<dbReference type="STRING" id="1121432.SAMN02745219_00781"/>
<sequence length="332" mass="36470">MVKGNRKFVALLLVGIMAALVLLSAGCGQKQAGSSGEQNYPTKPVNMIIAFTAGGSSDVQARIMQKYWDKLVKQPWVFQYKTGAGGAIGFAEIAKSAPDGYTIGGVNVPHIVLQPLGQGAQYTIDDFEYICQVVNDPQVLAVRKDSKFKSVKEVLDFAKKNPEKLKVGIVGTFTGHHLMLLDLQDKTGIKVTQVVYKGAADQNAALLGGEIDVMIGNVNDVMRSLEQMRVLAVASEERSKFLPDVPTFKEEGLDIVSDIRRGFVAPKGTDPKVVQFLRDTFKKIAEDPEYLKDMEKAGQPAEYMSGEDFEKYVREQNEKSKELLTKFGLLKA</sequence>